<dbReference type="Pfam" id="PF12680">
    <property type="entry name" value="SnoaL_2"/>
    <property type="match status" value="1"/>
</dbReference>
<dbReference type="InterPro" id="IPR037401">
    <property type="entry name" value="SnoaL-like"/>
</dbReference>
<sequence>MSVITPVEKQFSAYNAHDLVAFAACFHDDFQAYRMPENRLSLQGKAALIQFYRDHRFNNPALRAELISRTVLGCHVFDHEKIYGIAEQPVESIAVFEVNAGLITSARFYFA</sequence>
<organism evidence="2 3">
    <name type="scientific">Dickeya lacustris</name>
    <dbReference type="NCBI Taxonomy" id="2259638"/>
    <lineage>
        <taxon>Bacteria</taxon>
        <taxon>Pseudomonadati</taxon>
        <taxon>Pseudomonadota</taxon>
        <taxon>Gammaproteobacteria</taxon>
        <taxon>Enterobacterales</taxon>
        <taxon>Pectobacteriaceae</taxon>
        <taxon>Dickeya</taxon>
    </lineage>
</organism>
<dbReference type="PIRSF" id="PIRSF030561">
    <property type="entry name" value="UCP030561"/>
    <property type="match status" value="1"/>
</dbReference>
<dbReference type="RefSeq" id="WP_125260971.1">
    <property type="nucleotide sequence ID" value="NZ_CP114280.1"/>
</dbReference>
<dbReference type="Gene3D" id="3.10.450.50">
    <property type="match status" value="1"/>
</dbReference>
<dbReference type="InterPro" id="IPR032710">
    <property type="entry name" value="NTF2-like_dom_sf"/>
</dbReference>
<reference evidence="2 3" key="1">
    <citation type="submission" date="2022-12" db="EMBL/GenBank/DDBJ databases">
        <title>Complete genome sequencing of Dickeya lacustris type strain LMG30899.</title>
        <authorList>
            <person name="Dobhal S."/>
            <person name="Arizala D."/>
            <person name="Arif M."/>
        </authorList>
    </citation>
    <scope>NUCLEOTIDE SEQUENCE [LARGE SCALE GENOMIC DNA]</scope>
    <source>
        <strain evidence="2 3">LMG30899</strain>
    </source>
</reference>
<gene>
    <name evidence="2" type="ORF">O1Q98_12890</name>
</gene>
<accession>A0ABY8G3Q6</accession>
<name>A0ABY8G3Q6_9GAMM</name>
<dbReference type="InterPro" id="IPR008317">
    <property type="entry name" value="UCP030561"/>
</dbReference>
<dbReference type="EMBL" id="CP114280">
    <property type="protein sequence ID" value="WFN54563.1"/>
    <property type="molecule type" value="Genomic_DNA"/>
</dbReference>
<evidence type="ECO:0000313" key="2">
    <source>
        <dbReference type="EMBL" id="WFN54563.1"/>
    </source>
</evidence>
<evidence type="ECO:0000259" key="1">
    <source>
        <dbReference type="Pfam" id="PF12680"/>
    </source>
</evidence>
<proteinExistence type="predicted"/>
<evidence type="ECO:0000313" key="3">
    <source>
        <dbReference type="Proteomes" id="UP001219630"/>
    </source>
</evidence>
<feature type="domain" description="SnoaL-like" evidence="1">
    <location>
        <begin position="7"/>
        <end position="105"/>
    </location>
</feature>
<protein>
    <submittedName>
        <fullName evidence="2">Nuclear transport factor 2 family protein</fullName>
    </submittedName>
</protein>
<keyword evidence="3" id="KW-1185">Reference proteome</keyword>
<dbReference type="SUPFAM" id="SSF54427">
    <property type="entry name" value="NTF2-like"/>
    <property type="match status" value="1"/>
</dbReference>
<dbReference type="Proteomes" id="UP001219630">
    <property type="component" value="Chromosome"/>
</dbReference>